<dbReference type="InterPro" id="IPR011059">
    <property type="entry name" value="Metal-dep_hydrolase_composite"/>
</dbReference>
<evidence type="ECO:0000313" key="3">
    <source>
        <dbReference type="Proteomes" id="UP000263900"/>
    </source>
</evidence>
<dbReference type="Proteomes" id="UP000263900">
    <property type="component" value="Chromosome"/>
</dbReference>
<dbReference type="SUPFAM" id="SSF69304">
    <property type="entry name" value="Tricorn protease N-terminal domain"/>
    <property type="match status" value="1"/>
</dbReference>
<dbReference type="InterPro" id="IPR006680">
    <property type="entry name" value="Amidohydro-rel"/>
</dbReference>
<keyword evidence="3" id="KW-1185">Reference proteome</keyword>
<dbReference type="Pfam" id="PF01979">
    <property type="entry name" value="Amidohydro_1"/>
    <property type="match status" value="1"/>
</dbReference>
<dbReference type="OrthoDB" id="9815657at2"/>
<dbReference type="Gene3D" id="3.20.20.140">
    <property type="entry name" value="Metal-dependent hydrolases"/>
    <property type="match status" value="1"/>
</dbReference>
<evidence type="ECO:0000259" key="1">
    <source>
        <dbReference type="Pfam" id="PF01979"/>
    </source>
</evidence>
<dbReference type="SUPFAM" id="SSF51338">
    <property type="entry name" value="Composite domain of metallo-dependent hydrolases"/>
    <property type="match status" value="1"/>
</dbReference>
<dbReference type="Gene3D" id="2.30.40.10">
    <property type="entry name" value="Urease, subunit C, domain 1"/>
    <property type="match status" value="1"/>
</dbReference>
<gene>
    <name evidence="2" type="ORF">D3H65_12520</name>
</gene>
<dbReference type="GO" id="GO:0016810">
    <property type="term" value="F:hydrolase activity, acting on carbon-nitrogen (but not peptide) bonds"/>
    <property type="evidence" value="ECO:0007669"/>
    <property type="project" value="InterPro"/>
</dbReference>
<evidence type="ECO:0000313" key="2">
    <source>
        <dbReference type="EMBL" id="AXY74756.1"/>
    </source>
</evidence>
<accession>A0A3B7MP49</accession>
<dbReference type="SUPFAM" id="SSF82171">
    <property type="entry name" value="DPP6 N-terminal domain-like"/>
    <property type="match status" value="2"/>
</dbReference>
<dbReference type="InterPro" id="IPR051781">
    <property type="entry name" value="Metallo-dep_Hydrolase"/>
</dbReference>
<dbReference type="InterPro" id="IPR011659">
    <property type="entry name" value="WD40"/>
</dbReference>
<dbReference type="KEGG" id="pseg:D3H65_12520"/>
<dbReference type="PANTHER" id="PTHR43135:SF3">
    <property type="entry name" value="ALPHA-D-RIBOSE 1-METHYLPHOSPHONATE 5-TRIPHOSPHATE DIPHOSPHATASE"/>
    <property type="match status" value="1"/>
</dbReference>
<reference evidence="2 3" key="1">
    <citation type="submission" date="2018-09" db="EMBL/GenBank/DDBJ databases">
        <title>Genome sequencing of strain 6GH32-13.</title>
        <authorList>
            <person name="Weon H.-Y."/>
            <person name="Heo J."/>
            <person name="Kwon S.-W."/>
        </authorList>
    </citation>
    <scope>NUCLEOTIDE SEQUENCE [LARGE SCALE GENOMIC DNA]</scope>
    <source>
        <strain evidence="2 3">5GH32-13</strain>
    </source>
</reference>
<dbReference type="EMBL" id="CP032157">
    <property type="protein sequence ID" value="AXY74756.1"/>
    <property type="molecule type" value="Genomic_DNA"/>
</dbReference>
<dbReference type="InterPro" id="IPR032466">
    <property type="entry name" value="Metal_Hydrolase"/>
</dbReference>
<dbReference type="PANTHER" id="PTHR43135">
    <property type="entry name" value="ALPHA-D-RIBOSE 1-METHYLPHOSPHONATE 5-TRIPHOSPHATE DIPHOSPHATASE"/>
    <property type="match status" value="1"/>
</dbReference>
<organism evidence="2 3">
    <name type="scientific">Paraflavitalea soli</name>
    <dbReference type="NCBI Taxonomy" id="2315862"/>
    <lineage>
        <taxon>Bacteria</taxon>
        <taxon>Pseudomonadati</taxon>
        <taxon>Bacteroidota</taxon>
        <taxon>Chitinophagia</taxon>
        <taxon>Chitinophagales</taxon>
        <taxon>Chitinophagaceae</taxon>
        <taxon>Paraflavitalea</taxon>
    </lineage>
</organism>
<dbReference type="AlphaFoldDB" id="A0A3B7MP49"/>
<proteinExistence type="predicted"/>
<dbReference type="SUPFAM" id="SSF51556">
    <property type="entry name" value="Metallo-dependent hydrolases"/>
    <property type="match status" value="1"/>
</dbReference>
<name>A0A3B7MP49_9BACT</name>
<protein>
    <recommendedName>
        <fullName evidence="1">Amidohydrolase-related domain-containing protein</fullName>
    </recommendedName>
</protein>
<feature type="domain" description="Amidohydrolase-related" evidence="1">
    <location>
        <begin position="703"/>
        <end position="1032"/>
    </location>
</feature>
<dbReference type="RefSeq" id="WP_119050639.1">
    <property type="nucleotide sequence ID" value="NZ_CP032157.1"/>
</dbReference>
<dbReference type="Gene3D" id="2.120.10.30">
    <property type="entry name" value="TolB, C-terminal domain"/>
    <property type="match status" value="2"/>
</dbReference>
<sequence length="1045" mass="116161">MIKKLALFCLYIATARGYAQSRVTDVLPIKISRTVTFSTQTGSNMSVDISPDGKQVVFDLLGDLYIVSVDGGLARQLTRGLAVNTRPVWSPKGDKIAYISDATGIDRLTVINTTGGQSQSFGTKERGVPIWGTEGDWIASNSRNPAGDYFMYYLGGGRVKVTPDINRITNFSPDSKFIYCDHIKMTGERCIMKYDIALGIQNQFFEFDSESIENLQNIKVAPDGSWLSYLVLNNVEYNLVVIDLVGKTKRVLAQWYCKVPDPGSGAFQYGISADSKKIVIGYGGKLHLIDVPSGKNDTISFLAHVKVDMGKLNDNHFKLDQNSLVAKYIRYAHASPDGKRLVFAALSRIYIMDLPNGTPRLLVDQPVNQFQPAWSPDGHWVAYTSWSDKTFGQVWKAGMNGAPPIQITKEPGVYHNPTWSNDGKDIVVGKGGRWFEDKPWIGGRDGPGYGKLLIVGVKDGDARIIADSIPLTSRQVFSLTGDSLIYTSLHNKSIGGTYPYLIVQSLGNGTRVIATGQPSGADEFFIRQIIVSPDRRFIVYLRQENLHLIPLLRSGQPSIIYDEEQQLPVIRFARGGFDPHWEKGGKILSWSYANKYYQVDPEKIVNAAFLAVKKRVKGETVDPAVLDVSIVPDKTITINLKVPRRVSTTLVALKNARIITMQDNKVIEKGTLLIRNGRLVTVEKSDHVKIPDGAIVVDLSGKTIMPGLIDLHDHLRLTAEIFPQQKWELMANLAYGITTAREPSGSHDSFGYEELIETGKMIGPRLFNVGRAVRDKPYYEINKLEDARIIVQNRARMGAVLVKQYLQETRQRRQWLLLACEEAGLNMTNEVEMGMRGFLGHIKDGSSGIEHNPLWGEAFEDVYKLVAASGTYLTPTLQATHGTSSAKLQFDSLFCKADKRLTHYFPNEQIDQRCMQWKEMKDNSGLQFLQSFLNHSRINAEIYARGGKITMGSHGENPGIGAHFEIWALQMGGLTNLEALRTATILAAGALGMQKDLGSLEAGKIADLLILDNNPLDDIQHTIDIRYIMKNGILYNANTLEVYSP</sequence>
<dbReference type="InterPro" id="IPR011042">
    <property type="entry name" value="6-blade_b-propeller_TolB-like"/>
</dbReference>
<dbReference type="Pfam" id="PF07676">
    <property type="entry name" value="PD40"/>
    <property type="match status" value="2"/>
</dbReference>